<dbReference type="GO" id="GO:0016260">
    <property type="term" value="P:selenocysteine biosynthetic process"/>
    <property type="evidence" value="ECO:0007669"/>
    <property type="project" value="TreeGrafter"/>
</dbReference>
<reference evidence="9" key="1">
    <citation type="submission" date="2021-01" db="EMBL/GenBank/DDBJ databases">
        <authorList>
            <person name="Corre E."/>
            <person name="Pelletier E."/>
            <person name="Niang G."/>
            <person name="Scheremetjew M."/>
            <person name="Finn R."/>
            <person name="Kale V."/>
            <person name="Holt S."/>
            <person name="Cochrane G."/>
            <person name="Meng A."/>
            <person name="Brown T."/>
            <person name="Cohen L."/>
        </authorList>
    </citation>
    <scope>NUCLEOTIDE SEQUENCE</scope>
    <source>
        <strain evidence="9">CCMP3105</strain>
    </source>
</reference>
<evidence type="ECO:0000259" key="6">
    <source>
        <dbReference type="Pfam" id="PF00586"/>
    </source>
</evidence>
<evidence type="ECO:0000256" key="4">
    <source>
        <dbReference type="ARBA" id="ARBA00022840"/>
    </source>
</evidence>
<dbReference type="Gene3D" id="3.50.50.100">
    <property type="match status" value="1"/>
</dbReference>
<dbReference type="Pfam" id="PF00586">
    <property type="entry name" value="AIRS"/>
    <property type="match status" value="1"/>
</dbReference>
<feature type="domain" description="PurM-like C-terminal" evidence="7">
    <location>
        <begin position="743"/>
        <end position="922"/>
    </location>
</feature>
<dbReference type="GO" id="GO:0005524">
    <property type="term" value="F:ATP binding"/>
    <property type="evidence" value="ECO:0007669"/>
    <property type="project" value="UniProtKB-KW"/>
</dbReference>
<gene>
    <name evidence="9" type="ORF">AMON00008_LOCUS12400</name>
</gene>
<dbReference type="SUPFAM" id="SSF55326">
    <property type="entry name" value="PurM N-terminal domain-like"/>
    <property type="match status" value="1"/>
</dbReference>
<dbReference type="Pfam" id="PF07992">
    <property type="entry name" value="Pyr_redox_2"/>
    <property type="match status" value="1"/>
</dbReference>
<keyword evidence="2" id="KW-0547">Nucleotide-binding</keyword>
<dbReference type="NCBIfam" id="TIGR00476">
    <property type="entry name" value="selD"/>
    <property type="match status" value="1"/>
</dbReference>
<evidence type="ECO:0000256" key="2">
    <source>
        <dbReference type="ARBA" id="ARBA00022741"/>
    </source>
</evidence>
<dbReference type="Gene3D" id="3.30.1330.10">
    <property type="entry name" value="PurM-like, N-terminal domain"/>
    <property type="match status" value="1"/>
</dbReference>
<accession>A0A7S4Q564</accession>
<dbReference type="Gene3D" id="3.90.650.10">
    <property type="entry name" value="PurM-like C-terminal domain"/>
    <property type="match status" value="1"/>
</dbReference>
<dbReference type="Pfam" id="PF02769">
    <property type="entry name" value="AIRS_C"/>
    <property type="match status" value="1"/>
</dbReference>
<dbReference type="InterPro" id="IPR017584">
    <property type="entry name" value="Pyridine_nucleo_diS_OxRdtase_N"/>
</dbReference>
<dbReference type="AlphaFoldDB" id="A0A7S4Q564"/>
<sequence>MPPAASQLALGGAGAVGGLAYAILCSLSGTLRPHLNFWFFSQLLREWCRGMVSAETRAKGVIGLLLAGVQRGSTLRRVLKLEVDHQRKVLEAGGADAVARDPTRLWNLGLAHVRTARQADEAAKKAGGGGAEGVGAGHGPVLRDLLLVGGGHSHAHVLLMLGMEPIPGVRVTLVTRDMETPYSGMLPGHVAGHYTKRECHIDLARLGRFAGARVVHAEVTGIDVEQKRVHLRSCLDAAGQDDRPPLRYDVISVDVGCSPSVQGLSGYDVLRTGGVGQSVATVKPIDGFSRKFERMVAGVEGWKGPRDVVIVGAGAGGVELALAVQHRLQEALRSYGRPPDWARVAITSRSKRVMPNHASAVSGIMARTLQERGVRVYPEHEALRVEAQDSGGEALVCRTPGGEVRVGFGECVWCTDGAPQSWMRELGLETDTSGFLLVETTLQARLPSGQPLQNFFAAGDCASIRGHPRPKAGVFAVMAGMPLSKNLRAALEGGPLVEYIPQQEFLGIIGLGRGGAVASKGDVALKADWLWELKDWIDRTWMWKYTEGLPKMGGGSSEPSAVARQAGTEALELLKKASMRCGGCGSKVGSTVLSAAMQRVQAESQVYENSEVLVGMQSADDAAVVQQKGSKLVTVQTVDFFKSIVGDPYVFGRIAALHALSDCFSMGARAQTALALCTVTLGSEAVMQEDVFQMMAGANRELRASCCTLAGGHTTEGPEAGLGFCVTGVAGGPEELLTKGGLQPGDTLLLTKPLGTGCIFAAEMQQRAVGPSVSAALRSMLRSNEPAAQIVSKHGARACTDVTGFGLLGHLVEMCRAAGQAAVLRLDDVPALPGAEELLSQGVASSLQPANFRLRRALRNEGAAAAAFSGGRLPRYPLLYDPQTNGGLLLAVQQGAAASACAAALAAAGEDFWVIGSVVARPADWHEGQFVTLEAAALSSAP</sequence>
<dbReference type="GO" id="GO:0005737">
    <property type="term" value="C:cytoplasm"/>
    <property type="evidence" value="ECO:0007669"/>
    <property type="project" value="TreeGrafter"/>
</dbReference>
<dbReference type="InterPro" id="IPR036676">
    <property type="entry name" value="PurM-like_C_sf"/>
</dbReference>
<proteinExistence type="predicted"/>
<dbReference type="SUPFAM" id="SSF56042">
    <property type="entry name" value="PurM C-terminal domain-like"/>
    <property type="match status" value="1"/>
</dbReference>
<name>A0A7S4Q564_9DINO</name>
<evidence type="ECO:0000256" key="1">
    <source>
        <dbReference type="ARBA" id="ARBA00022679"/>
    </source>
</evidence>
<dbReference type="GO" id="GO:0004756">
    <property type="term" value="F:selenide, water dikinase activity"/>
    <property type="evidence" value="ECO:0007669"/>
    <property type="project" value="TreeGrafter"/>
</dbReference>
<evidence type="ECO:0000259" key="7">
    <source>
        <dbReference type="Pfam" id="PF02769"/>
    </source>
</evidence>
<evidence type="ECO:0000313" key="9">
    <source>
        <dbReference type="EMBL" id="CAE4572781.1"/>
    </source>
</evidence>
<dbReference type="NCBIfam" id="TIGR03169">
    <property type="entry name" value="Nterm_to_SelD"/>
    <property type="match status" value="1"/>
</dbReference>
<evidence type="ECO:0000256" key="5">
    <source>
        <dbReference type="ARBA" id="ARBA00023266"/>
    </source>
</evidence>
<dbReference type="InterPro" id="IPR036921">
    <property type="entry name" value="PurM-like_N_sf"/>
</dbReference>
<dbReference type="InterPro" id="IPR036188">
    <property type="entry name" value="FAD/NAD-bd_sf"/>
</dbReference>
<feature type="domain" description="PurM-like N-terminal" evidence="6">
    <location>
        <begin position="620"/>
        <end position="729"/>
    </location>
</feature>
<evidence type="ECO:0000256" key="3">
    <source>
        <dbReference type="ARBA" id="ARBA00022777"/>
    </source>
</evidence>
<organism evidence="9">
    <name type="scientific">Alexandrium monilatum</name>
    <dbReference type="NCBI Taxonomy" id="311494"/>
    <lineage>
        <taxon>Eukaryota</taxon>
        <taxon>Sar</taxon>
        <taxon>Alveolata</taxon>
        <taxon>Dinophyceae</taxon>
        <taxon>Gonyaulacales</taxon>
        <taxon>Pyrocystaceae</taxon>
        <taxon>Alexandrium</taxon>
    </lineage>
</organism>
<dbReference type="InterPro" id="IPR010918">
    <property type="entry name" value="PurM-like_C_dom"/>
</dbReference>
<keyword evidence="1" id="KW-0808">Transferase</keyword>
<dbReference type="InterPro" id="IPR016188">
    <property type="entry name" value="PurM-like_N"/>
</dbReference>
<dbReference type="GO" id="GO:0016491">
    <property type="term" value="F:oxidoreductase activity"/>
    <property type="evidence" value="ECO:0007669"/>
    <property type="project" value="InterPro"/>
</dbReference>
<dbReference type="InterPro" id="IPR004536">
    <property type="entry name" value="SPS/SelD"/>
</dbReference>
<dbReference type="SUPFAM" id="SSF51905">
    <property type="entry name" value="FAD/NAD(P)-binding domain"/>
    <property type="match status" value="2"/>
</dbReference>
<protein>
    <recommendedName>
        <fullName evidence="10">Selenide, water dikinase</fullName>
    </recommendedName>
</protein>
<dbReference type="InterPro" id="IPR023753">
    <property type="entry name" value="FAD/NAD-binding_dom"/>
</dbReference>
<evidence type="ECO:0000259" key="8">
    <source>
        <dbReference type="Pfam" id="PF07992"/>
    </source>
</evidence>
<dbReference type="PANTHER" id="PTHR10256">
    <property type="entry name" value="SELENIDE, WATER DIKINASE"/>
    <property type="match status" value="1"/>
</dbReference>
<dbReference type="CDD" id="cd02195">
    <property type="entry name" value="SelD"/>
    <property type="match status" value="1"/>
</dbReference>
<keyword evidence="4" id="KW-0067">ATP-binding</keyword>
<feature type="domain" description="FAD/NAD(P)-binding" evidence="8">
    <location>
        <begin position="144"/>
        <end position="477"/>
    </location>
</feature>
<dbReference type="PANTHER" id="PTHR10256:SF0">
    <property type="entry name" value="INACTIVE SELENIDE, WATER DIKINASE-LIKE PROTEIN-RELATED"/>
    <property type="match status" value="1"/>
</dbReference>
<evidence type="ECO:0008006" key="10">
    <source>
        <dbReference type="Google" id="ProtNLM"/>
    </source>
</evidence>
<keyword evidence="3" id="KW-0418">Kinase</keyword>
<dbReference type="EMBL" id="HBNR01018703">
    <property type="protein sequence ID" value="CAE4572781.1"/>
    <property type="molecule type" value="Transcribed_RNA"/>
</dbReference>
<keyword evidence="5" id="KW-0711">Selenium</keyword>